<gene>
    <name evidence="1" type="ORF">S01H1_51755</name>
</gene>
<protein>
    <submittedName>
        <fullName evidence="1">Uncharacterized protein</fullName>
    </submittedName>
</protein>
<feature type="non-terminal residue" evidence="1">
    <location>
        <position position="141"/>
    </location>
</feature>
<dbReference type="AlphaFoldDB" id="X0W489"/>
<proteinExistence type="predicted"/>
<organism evidence="1">
    <name type="scientific">marine sediment metagenome</name>
    <dbReference type="NCBI Taxonomy" id="412755"/>
    <lineage>
        <taxon>unclassified sequences</taxon>
        <taxon>metagenomes</taxon>
        <taxon>ecological metagenomes</taxon>
    </lineage>
</organism>
<name>X0W489_9ZZZZ</name>
<evidence type="ECO:0000313" key="1">
    <source>
        <dbReference type="EMBL" id="GAG25669.1"/>
    </source>
</evidence>
<reference evidence="1" key="1">
    <citation type="journal article" date="2014" name="Front. Microbiol.">
        <title>High frequency of phylogenetically diverse reductive dehalogenase-homologous genes in deep subseafloor sedimentary metagenomes.</title>
        <authorList>
            <person name="Kawai M."/>
            <person name="Futagami T."/>
            <person name="Toyoda A."/>
            <person name="Takaki Y."/>
            <person name="Nishi S."/>
            <person name="Hori S."/>
            <person name="Arai W."/>
            <person name="Tsubouchi T."/>
            <person name="Morono Y."/>
            <person name="Uchiyama I."/>
            <person name="Ito T."/>
            <person name="Fujiyama A."/>
            <person name="Inagaki F."/>
            <person name="Takami H."/>
        </authorList>
    </citation>
    <scope>NUCLEOTIDE SEQUENCE</scope>
    <source>
        <strain evidence="1">Expedition CK06-06</strain>
    </source>
</reference>
<accession>X0W489</accession>
<sequence length="141" mass="16286">MNSATPISPEIEEILKDPKLFDKIDREFDKMIVGEKKARRTIFLFSCGRLVLNAESTSTNLLVNDESGMGKDHVTKNVLKIYPNWNGNPGIVHHRVRISPTAFCYWHNCKFEEDWTWDGKIFYGEDISNNVLNSDMFKLMA</sequence>
<dbReference type="EMBL" id="BARS01033420">
    <property type="protein sequence ID" value="GAG25669.1"/>
    <property type="molecule type" value="Genomic_DNA"/>
</dbReference>
<comment type="caution">
    <text evidence="1">The sequence shown here is derived from an EMBL/GenBank/DDBJ whole genome shotgun (WGS) entry which is preliminary data.</text>
</comment>